<reference evidence="2" key="1">
    <citation type="journal article" date="2023" name="Mol. Phylogenet. Evol.">
        <title>Genome-scale phylogeny and comparative genomics of the fungal order Sordariales.</title>
        <authorList>
            <person name="Hensen N."/>
            <person name="Bonometti L."/>
            <person name="Westerberg I."/>
            <person name="Brannstrom I.O."/>
            <person name="Guillou S."/>
            <person name="Cros-Aarteil S."/>
            <person name="Calhoun S."/>
            <person name="Haridas S."/>
            <person name="Kuo A."/>
            <person name="Mondo S."/>
            <person name="Pangilinan J."/>
            <person name="Riley R."/>
            <person name="LaButti K."/>
            <person name="Andreopoulos B."/>
            <person name="Lipzen A."/>
            <person name="Chen C."/>
            <person name="Yan M."/>
            <person name="Daum C."/>
            <person name="Ng V."/>
            <person name="Clum A."/>
            <person name="Steindorff A."/>
            <person name="Ohm R.A."/>
            <person name="Martin F."/>
            <person name="Silar P."/>
            <person name="Natvig D.O."/>
            <person name="Lalanne C."/>
            <person name="Gautier V."/>
            <person name="Ament-Velasquez S.L."/>
            <person name="Kruys A."/>
            <person name="Hutchinson M.I."/>
            <person name="Powell A.J."/>
            <person name="Barry K."/>
            <person name="Miller A.N."/>
            <person name="Grigoriev I.V."/>
            <person name="Debuchy R."/>
            <person name="Gladieux P."/>
            <person name="Hiltunen Thoren M."/>
            <person name="Johannesson H."/>
        </authorList>
    </citation>
    <scope>NUCLEOTIDE SEQUENCE</scope>
    <source>
        <strain evidence="2">CBS 955.72</strain>
    </source>
</reference>
<keyword evidence="3" id="KW-1185">Reference proteome</keyword>
<dbReference type="AlphaFoldDB" id="A0AAJ0HHC2"/>
<protein>
    <submittedName>
        <fullName evidence="2">Uncharacterized protein</fullName>
    </submittedName>
</protein>
<comment type="caution">
    <text evidence="2">The sequence shown here is derived from an EMBL/GenBank/DDBJ whole genome shotgun (WGS) entry which is preliminary data.</text>
</comment>
<feature type="compositionally biased region" description="Low complexity" evidence="1">
    <location>
        <begin position="361"/>
        <end position="375"/>
    </location>
</feature>
<organism evidence="2 3">
    <name type="scientific">Lasiosphaeria hispida</name>
    <dbReference type="NCBI Taxonomy" id="260671"/>
    <lineage>
        <taxon>Eukaryota</taxon>
        <taxon>Fungi</taxon>
        <taxon>Dikarya</taxon>
        <taxon>Ascomycota</taxon>
        <taxon>Pezizomycotina</taxon>
        <taxon>Sordariomycetes</taxon>
        <taxon>Sordariomycetidae</taxon>
        <taxon>Sordariales</taxon>
        <taxon>Lasiosphaeriaceae</taxon>
        <taxon>Lasiosphaeria</taxon>
    </lineage>
</organism>
<evidence type="ECO:0000256" key="1">
    <source>
        <dbReference type="SAM" id="MobiDB-lite"/>
    </source>
</evidence>
<evidence type="ECO:0000313" key="2">
    <source>
        <dbReference type="EMBL" id="KAK3352713.1"/>
    </source>
</evidence>
<feature type="compositionally biased region" description="Polar residues" evidence="1">
    <location>
        <begin position="230"/>
        <end position="247"/>
    </location>
</feature>
<accession>A0AAJ0HHC2</accession>
<feature type="region of interest" description="Disordered" evidence="1">
    <location>
        <begin position="160"/>
        <end position="180"/>
    </location>
</feature>
<dbReference type="EMBL" id="JAUIQD010000004">
    <property type="protein sequence ID" value="KAK3352713.1"/>
    <property type="molecule type" value="Genomic_DNA"/>
</dbReference>
<evidence type="ECO:0000313" key="3">
    <source>
        <dbReference type="Proteomes" id="UP001275084"/>
    </source>
</evidence>
<proteinExistence type="predicted"/>
<sequence length="409" mass="42583">MGNTFSSFSPFSRPTPPPYNKLASQKQLVTAIEVIHTTEAVIVDIGRGGRRSKYTNLHYDERFRAPSAIHKSTRPGIDYDATVYRLLIGSGSKKTITHLNYSKAEASASAPTVDAVPSPRASSSVLSTLVDSGSEDGAANEISNTRVVAVSTSLESFASTQTGASDQTVTTNLTSSNNYSRGTSGFTITPATSFNSNYESFAELLPHYSREVGSALYNGDTAAGVHPSLRDNTAGHSSATPTMTSPPARSPLDRRAPPPTSRSPASRHAVRAQTTKVKQPAPAHLSPNTRAPPKAAAADKSPGGPHHKRTWSDDSDETVFGSAPSTRRGSKASVPAAQGAKGSGGGGGGGGRHARHRSELAGPKVVASPAVVGPGPSLPARASVPVLRHQRSRIPVPVRESAKSISSAK</sequence>
<reference evidence="2" key="2">
    <citation type="submission" date="2023-06" db="EMBL/GenBank/DDBJ databases">
        <authorList>
            <consortium name="Lawrence Berkeley National Laboratory"/>
            <person name="Haridas S."/>
            <person name="Hensen N."/>
            <person name="Bonometti L."/>
            <person name="Westerberg I."/>
            <person name="Brannstrom I.O."/>
            <person name="Guillou S."/>
            <person name="Cros-Aarteil S."/>
            <person name="Calhoun S."/>
            <person name="Kuo A."/>
            <person name="Mondo S."/>
            <person name="Pangilinan J."/>
            <person name="Riley R."/>
            <person name="Labutti K."/>
            <person name="Andreopoulos B."/>
            <person name="Lipzen A."/>
            <person name="Chen C."/>
            <person name="Yanf M."/>
            <person name="Daum C."/>
            <person name="Ng V."/>
            <person name="Clum A."/>
            <person name="Steindorff A."/>
            <person name="Ohm R."/>
            <person name="Martin F."/>
            <person name="Silar P."/>
            <person name="Natvig D."/>
            <person name="Lalanne C."/>
            <person name="Gautier V."/>
            <person name="Ament-Velasquez S.L."/>
            <person name="Kruys A."/>
            <person name="Hutchinson M.I."/>
            <person name="Powell A.J."/>
            <person name="Barry K."/>
            <person name="Miller A.N."/>
            <person name="Grigoriev I.V."/>
            <person name="Debuchy R."/>
            <person name="Gladieux P."/>
            <person name="Thoren M.H."/>
            <person name="Johannesson H."/>
        </authorList>
    </citation>
    <scope>NUCLEOTIDE SEQUENCE</scope>
    <source>
        <strain evidence="2">CBS 955.72</strain>
    </source>
</reference>
<feature type="region of interest" description="Disordered" evidence="1">
    <location>
        <begin position="226"/>
        <end position="386"/>
    </location>
</feature>
<dbReference type="Proteomes" id="UP001275084">
    <property type="component" value="Unassembled WGS sequence"/>
</dbReference>
<gene>
    <name evidence="2" type="ORF">B0T25DRAFT_517933</name>
</gene>
<feature type="compositionally biased region" description="Low complexity" evidence="1">
    <location>
        <begin position="291"/>
        <end position="304"/>
    </location>
</feature>
<name>A0AAJ0HHC2_9PEZI</name>
<feature type="compositionally biased region" description="Gly residues" evidence="1">
    <location>
        <begin position="341"/>
        <end position="351"/>
    </location>
</feature>